<dbReference type="InterPro" id="IPR001611">
    <property type="entry name" value="Leu-rich_rpt"/>
</dbReference>
<reference evidence="11 12" key="1">
    <citation type="journal article" date="2023" name="Hortic Res">
        <title>Pangenome of water caltrop reveals structural variations and asymmetric subgenome divergence after allopolyploidization.</title>
        <authorList>
            <person name="Zhang X."/>
            <person name="Chen Y."/>
            <person name="Wang L."/>
            <person name="Yuan Y."/>
            <person name="Fang M."/>
            <person name="Shi L."/>
            <person name="Lu R."/>
            <person name="Comes H.P."/>
            <person name="Ma Y."/>
            <person name="Chen Y."/>
            <person name="Huang G."/>
            <person name="Zhou Y."/>
            <person name="Zheng Z."/>
            <person name="Qiu Y."/>
        </authorList>
    </citation>
    <scope>NUCLEOTIDE SEQUENCE [LARGE SCALE GENOMIC DNA]</scope>
    <source>
        <tissue evidence="11">Roots</tissue>
    </source>
</reference>
<dbReference type="InterPro" id="IPR050647">
    <property type="entry name" value="Plant_LRR-RLKs"/>
</dbReference>
<evidence type="ECO:0000256" key="5">
    <source>
        <dbReference type="ARBA" id="ARBA00022989"/>
    </source>
</evidence>
<evidence type="ECO:0000256" key="6">
    <source>
        <dbReference type="ARBA" id="ARBA00023136"/>
    </source>
</evidence>
<keyword evidence="6 8" id="KW-0472">Membrane</keyword>
<keyword evidence="9" id="KW-0732">Signal</keyword>
<dbReference type="FunFam" id="3.80.10.10:FF:000155">
    <property type="entry name" value="Putative inactive leucine-rich repeat receptor-like protein kinase"/>
    <property type="match status" value="1"/>
</dbReference>
<comment type="subcellular location">
    <subcellularLocation>
        <location evidence="1">Membrane</location>
    </subcellularLocation>
</comment>
<protein>
    <recommendedName>
        <fullName evidence="10">Protein kinase domain-containing protein</fullName>
    </recommendedName>
</protein>
<dbReference type="PROSITE" id="PS50011">
    <property type="entry name" value="PROTEIN_KINASE_DOM"/>
    <property type="match status" value="1"/>
</dbReference>
<dbReference type="GO" id="GO:0033612">
    <property type="term" value="F:receptor serine/threonine kinase binding"/>
    <property type="evidence" value="ECO:0007669"/>
    <property type="project" value="TreeGrafter"/>
</dbReference>
<dbReference type="InterPro" id="IPR000719">
    <property type="entry name" value="Prot_kinase_dom"/>
</dbReference>
<dbReference type="Proteomes" id="UP001345219">
    <property type="component" value="Chromosome 5"/>
</dbReference>
<dbReference type="SUPFAM" id="SSF56112">
    <property type="entry name" value="Protein kinase-like (PK-like)"/>
    <property type="match status" value="1"/>
</dbReference>
<evidence type="ECO:0000256" key="9">
    <source>
        <dbReference type="SAM" id="SignalP"/>
    </source>
</evidence>
<dbReference type="FunFam" id="1.10.510.10:FF:000657">
    <property type="entry name" value="Putative inactive leucine-rich repeat receptor-like protein kinase"/>
    <property type="match status" value="1"/>
</dbReference>
<dbReference type="InterPro" id="IPR001245">
    <property type="entry name" value="Ser-Thr/Tyr_kinase_cat_dom"/>
</dbReference>
<organism evidence="11 12">
    <name type="scientific">Trapa incisa</name>
    <dbReference type="NCBI Taxonomy" id="236973"/>
    <lineage>
        <taxon>Eukaryota</taxon>
        <taxon>Viridiplantae</taxon>
        <taxon>Streptophyta</taxon>
        <taxon>Embryophyta</taxon>
        <taxon>Tracheophyta</taxon>
        <taxon>Spermatophyta</taxon>
        <taxon>Magnoliopsida</taxon>
        <taxon>eudicotyledons</taxon>
        <taxon>Gunneridae</taxon>
        <taxon>Pentapetalae</taxon>
        <taxon>rosids</taxon>
        <taxon>malvids</taxon>
        <taxon>Myrtales</taxon>
        <taxon>Lythraceae</taxon>
        <taxon>Trapa</taxon>
    </lineage>
</organism>
<accession>A0AAN7Q6B2</accession>
<evidence type="ECO:0000256" key="7">
    <source>
        <dbReference type="ARBA" id="ARBA00023180"/>
    </source>
</evidence>
<evidence type="ECO:0000259" key="10">
    <source>
        <dbReference type="PROSITE" id="PS50011"/>
    </source>
</evidence>
<keyword evidence="4" id="KW-0677">Repeat</keyword>
<dbReference type="GO" id="GO:0005524">
    <property type="term" value="F:ATP binding"/>
    <property type="evidence" value="ECO:0007669"/>
    <property type="project" value="InterPro"/>
</dbReference>
<sequence>MGISGFCVLVVLSWSLFLLPMTHELQLAQTRVLLQLKKYLEYPSALDVWPNDNGDFCSIKPSPRLSLTCAGNSVTELKIMGDKIKPSKLTEFNGYAVSNQTLSADFSMDSFITTLTRLTSLRVLSLVSLGIWGSIPDKIHRLESLEFLDLSSNYLFGAVPGQISRLENLQVLAFNGNFLNGTLPDGLDSLSNLTDISLKNNRLVGQFPQSVSRISTLATISLSKNKLSGKLPDLGGLAALHVLDLIGNHFNSNLPIFPKGMVSLLLSQNLFSGIIPEQLAELNQLQHLDVSFNLLTGTPAPEIFSLPNISYIDLSSNMLSGSLSGDLHCGSKLGFVDISNNKLVGLLPSCLSSAENKAVKFGGNCLSINGQGQHDESYCKEKETARKRYILGAGLGVLIAVIGGAALVISILALGLICFCLRTRSEKKTFVQQHHLPKIGQENPLNGMGMGMSSDFLANARLISEAAKAGTQIVPRLFSLNELREATKDFHPSNLIGEGSIGKLYKGRLESGAHVTVRSLALKRCSIHNLRVRLDWLSKLQHPHLVGLLGHCVDGEDSTAKVFLVYEFVSGGNYRTHLSESFPEKVFKWSDRLAVLIGVAKAVHFLHTGVIPGSSNNRLTTSNILLDEHHIAKLSDYGMCILNDEFEKVEAKGDVHKSSSNAKLEDDVYNFGFILLESLVGPIVTGKGEAFLLNEMVRFLSHPPNLNLSDLSKSVILQASFGSQDGRRRIVDPIVLTTSSQESLTIVISITNKCISPDPSSRPSFEDVLWNLQYAAQVQAAADMEQRSDATSQS</sequence>
<evidence type="ECO:0000256" key="3">
    <source>
        <dbReference type="ARBA" id="ARBA00022692"/>
    </source>
</evidence>
<dbReference type="SUPFAM" id="SSF52058">
    <property type="entry name" value="L domain-like"/>
    <property type="match status" value="1"/>
</dbReference>
<dbReference type="Pfam" id="PF00560">
    <property type="entry name" value="LRR_1"/>
    <property type="match status" value="2"/>
</dbReference>
<dbReference type="PANTHER" id="PTHR48056:SF61">
    <property type="entry name" value="PROTEIN KINASE DOMAIN-CONTAINING PROTEIN"/>
    <property type="match status" value="1"/>
</dbReference>
<feature type="chain" id="PRO_5042823814" description="Protein kinase domain-containing protein" evidence="9">
    <location>
        <begin position="25"/>
        <end position="794"/>
    </location>
</feature>
<dbReference type="Gene3D" id="3.30.200.20">
    <property type="entry name" value="Phosphorylase Kinase, domain 1"/>
    <property type="match status" value="1"/>
</dbReference>
<dbReference type="FunFam" id="3.80.10.10:FF:000380">
    <property type="entry name" value="Putative inactive leucine-rich repeat receptor-like protein kinase"/>
    <property type="match status" value="1"/>
</dbReference>
<keyword evidence="2" id="KW-0433">Leucine-rich repeat</keyword>
<dbReference type="Gene3D" id="1.10.510.10">
    <property type="entry name" value="Transferase(Phosphotransferase) domain 1"/>
    <property type="match status" value="1"/>
</dbReference>
<evidence type="ECO:0000256" key="4">
    <source>
        <dbReference type="ARBA" id="ARBA00022737"/>
    </source>
</evidence>
<dbReference type="GO" id="GO:0004672">
    <property type="term" value="F:protein kinase activity"/>
    <property type="evidence" value="ECO:0007669"/>
    <property type="project" value="InterPro"/>
</dbReference>
<feature type="transmembrane region" description="Helical" evidence="8">
    <location>
        <begin position="389"/>
        <end position="421"/>
    </location>
</feature>
<dbReference type="EMBL" id="JAXIOK010000010">
    <property type="protein sequence ID" value="KAK4760277.1"/>
    <property type="molecule type" value="Genomic_DNA"/>
</dbReference>
<keyword evidence="7" id="KW-0325">Glycoprotein</keyword>
<dbReference type="Gene3D" id="3.80.10.10">
    <property type="entry name" value="Ribonuclease Inhibitor"/>
    <property type="match status" value="2"/>
</dbReference>
<dbReference type="InterPro" id="IPR032675">
    <property type="entry name" value="LRR_dom_sf"/>
</dbReference>
<evidence type="ECO:0000256" key="1">
    <source>
        <dbReference type="ARBA" id="ARBA00004370"/>
    </source>
</evidence>
<comment type="caution">
    <text evidence="11">The sequence shown here is derived from an EMBL/GenBank/DDBJ whole genome shotgun (WGS) entry which is preliminary data.</text>
</comment>
<evidence type="ECO:0000256" key="8">
    <source>
        <dbReference type="SAM" id="Phobius"/>
    </source>
</evidence>
<dbReference type="PANTHER" id="PTHR48056">
    <property type="entry name" value="LRR RECEPTOR-LIKE SERINE/THREONINE-PROTEIN KINASE-RELATED"/>
    <property type="match status" value="1"/>
</dbReference>
<dbReference type="GO" id="GO:0016020">
    <property type="term" value="C:membrane"/>
    <property type="evidence" value="ECO:0007669"/>
    <property type="project" value="UniProtKB-SubCell"/>
</dbReference>
<evidence type="ECO:0000313" key="12">
    <source>
        <dbReference type="Proteomes" id="UP001345219"/>
    </source>
</evidence>
<feature type="domain" description="Protein kinase" evidence="10">
    <location>
        <begin position="490"/>
        <end position="775"/>
    </location>
</feature>
<evidence type="ECO:0000256" key="2">
    <source>
        <dbReference type="ARBA" id="ARBA00022614"/>
    </source>
</evidence>
<gene>
    <name evidence="11" type="ORF">SAY87_005170</name>
</gene>
<dbReference type="AlphaFoldDB" id="A0AAN7Q6B2"/>
<keyword evidence="12" id="KW-1185">Reference proteome</keyword>
<proteinExistence type="predicted"/>
<evidence type="ECO:0000313" key="11">
    <source>
        <dbReference type="EMBL" id="KAK4760277.1"/>
    </source>
</evidence>
<keyword evidence="3 8" id="KW-0812">Transmembrane</keyword>
<keyword evidence="5 8" id="KW-1133">Transmembrane helix</keyword>
<feature type="signal peptide" evidence="9">
    <location>
        <begin position="1"/>
        <end position="24"/>
    </location>
</feature>
<dbReference type="InterPro" id="IPR011009">
    <property type="entry name" value="Kinase-like_dom_sf"/>
</dbReference>
<name>A0AAN7Q6B2_9MYRT</name>
<dbReference type="Pfam" id="PF07714">
    <property type="entry name" value="PK_Tyr_Ser-Thr"/>
    <property type="match status" value="1"/>
</dbReference>